<dbReference type="EMBL" id="BAEH01000120">
    <property type="protein sequence ID" value="GAB20556.1"/>
    <property type="molecule type" value="Genomic_DNA"/>
</dbReference>
<evidence type="ECO:0000256" key="3">
    <source>
        <dbReference type="ARBA" id="ARBA00023163"/>
    </source>
</evidence>
<organism evidence="6 7">
    <name type="scientific">Gordonia effusa NBRC 100432</name>
    <dbReference type="NCBI Taxonomy" id="1077974"/>
    <lineage>
        <taxon>Bacteria</taxon>
        <taxon>Bacillati</taxon>
        <taxon>Actinomycetota</taxon>
        <taxon>Actinomycetes</taxon>
        <taxon>Mycobacteriales</taxon>
        <taxon>Gordoniaceae</taxon>
        <taxon>Gordonia</taxon>
    </lineage>
</organism>
<keyword evidence="7" id="KW-1185">Reference proteome</keyword>
<dbReference type="OrthoDB" id="8222629at2"/>
<evidence type="ECO:0000256" key="1">
    <source>
        <dbReference type="ARBA" id="ARBA00023015"/>
    </source>
</evidence>
<dbReference type="Pfam" id="PF00440">
    <property type="entry name" value="TetR_N"/>
    <property type="match status" value="1"/>
</dbReference>
<accession>H0R655</accession>
<evidence type="ECO:0000256" key="2">
    <source>
        <dbReference type="ARBA" id="ARBA00023125"/>
    </source>
</evidence>
<feature type="DNA-binding region" description="H-T-H motif" evidence="4">
    <location>
        <begin position="38"/>
        <end position="57"/>
    </location>
</feature>
<name>H0R655_9ACTN</name>
<dbReference type="Pfam" id="PF13305">
    <property type="entry name" value="TetR_C_33"/>
    <property type="match status" value="1"/>
</dbReference>
<dbReference type="AlphaFoldDB" id="H0R655"/>
<evidence type="ECO:0000259" key="5">
    <source>
        <dbReference type="PROSITE" id="PS50977"/>
    </source>
</evidence>
<dbReference type="Proteomes" id="UP000035034">
    <property type="component" value="Unassembled WGS sequence"/>
</dbReference>
<proteinExistence type="predicted"/>
<dbReference type="GO" id="GO:0000976">
    <property type="term" value="F:transcription cis-regulatory region binding"/>
    <property type="evidence" value="ECO:0007669"/>
    <property type="project" value="TreeGrafter"/>
</dbReference>
<evidence type="ECO:0000256" key="4">
    <source>
        <dbReference type="PROSITE-ProRule" id="PRU00335"/>
    </source>
</evidence>
<protein>
    <submittedName>
        <fullName evidence="6">Putative TetR family transcriptional regulator</fullName>
    </submittedName>
</protein>
<dbReference type="STRING" id="1077974.GOEFS_120_00160"/>
<dbReference type="SUPFAM" id="SSF48498">
    <property type="entry name" value="Tetracyclin repressor-like, C-terminal domain"/>
    <property type="match status" value="1"/>
</dbReference>
<dbReference type="eggNOG" id="COG1309">
    <property type="taxonomic scope" value="Bacteria"/>
</dbReference>
<dbReference type="InterPro" id="IPR050109">
    <property type="entry name" value="HTH-type_TetR-like_transc_reg"/>
</dbReference>
<dbReference type="InterPro" id="IPR009057">
    <property type="entry name" value="Homeodomain-like_sf"/>
</dbReference>
<dbReference type="PANTHER" id="PTHR30055">
    <property type="entry name" value="HTH-TYPE TRANSCRIPTIONAL REGULATOR RUTR"/>
    <property type="match status" value="1"/>
</dbReference>
<feature type="domain" description="HTH tetR-type" evidence="5">
    <location>
        <begin position="15"/>
        <end position="75"/>
    </location>
</feature>
<keyword evidence="2 4" id="KW-0238">DNA-binding</keyword>
<dbReference type="RefSeq" id="WP_007319891.1">
    <property type="nucleotide sequence ID" value="NZ_BAEH01000120.1"/>
</dbReference>
<keyword evidence="3" id="KW-0804">Transcription</keyword>
<reference evidence="6 7" key="1">
    <citation type="submission" date="2011-12" db="EMBL/GenBank/DDBJ databases">
        <title>Whole genome shotgun sequence of Gordonia effusa NBRC 100432.</title>
        <authorList>
            <person name="Yoshida I."/>
            <person name="Takarada H."/>
            <person name="Hosoyama A."/>
            <person name="Tsuchikane K."/>
            <person name="Katsumata H."/>
            <person name="Yamazaki S."/>
            <person name="Fujita N."/>
        </authorList>
    </citation>
    <scope>NUCLEOTIDE SEQUENCE [LARGE SCALE GENOMIC DNA]</scope>
    <source>
        <strain evidence="6 7">NBRC 100432</strain>
    </source>
</reference>
<dbReference type="InterPro" id="IPR025996">
    <property type="entry name" value="MT1864/Rv1816-like_C"/>
</dbReference>
<evidence type="ECO:0000313" key="7">
    <source>
        <dbReference type="Proteomes" id="UP000035034"/>
    </source>
</evidence>
<dbReference type="PANTHER" id="PTHR30055:SF234">
    <property type="entry name" value="HTH-TYPE TRANSCRIPTIONAL REGULATOR BETI"/>
    <property type="match status" value="1"/>
</dbReference>
<evidence type="ECO:0000313" key="6">
    <source>
        <dbReference type="EMBL" id="GAB20556.1"/>
    </source>
</evidence>
<dbReference type="PROSITE" id="PS50977">
    <property type="entry name" value="HTH_TETR_2"/>
    <property type="match status" value="1"/>
</dbReference>
<sequence length="207" mass="21975">MAKSTTPRSPRRSAQTVREELIAAAVAELDAAGPEGASLRSIARRVGITHQSVAHHFADRRALFTAVAVRGFDDLYAESVAALDELPDAVALGESVATLGQVFVRFARANRSKIALMFGSRLVDNDDPDLAEARARSWNQHAGTVAADVENGWGGTVPAESIAVATFAMAHGMATLDADLPDVFSADMQFEELIHVVNAAIVTPPKE</sequence>
<comment type="caution">
    <text evidence="6">The sequence shown here is derived from an EMBL/GenBank/DDBJ whole genome shotgun (WGS) entry which is preliminary data.</text>
</comment>
<dbReference type="GO" id="GO:0003700">
    <property type="term" value="F:DNA-binding transcription factor activity"/>
    <property type="evidence" value="ECO:0007669"/>
    <property type="project" value="TreeGrafter"/>
</dbReference>
<gene>
    <name evidence="6" type="ORF">GOEFS_120_00160</name>
</gene>
<dbReference type="SUPFAM" id="SSF46689">
    <property type="entry name" value="Homeodomain-like"/>
    <property type="match status" value="1"/>
</dbReference>
<dbReference type="Gene3D" id="1.10.357.10">
    <property type="entry name" value="Tetracycline Repressor, domain 2"/>
    <property type="match status" value="1"/>
</dbReference>
<dbReference type="InterPro" id="IPR036271">
    <property type="entry name" value="Tet_transcr_reg_TetR-rel_C_sf"/>
</dbReference>
<dbReference type="InterPro" id="IPR001647">
    <property type="entry name" value="HTH_TetR"/>
</dbReference>
<keyword evidence="1" id="KW-0805">Transcription regulation</keyword>